<dbReference type="Pfam" id="PF09445">
    <property type="entry name" value="Methyltransf_15"/>
    <property type="match status" value="1"/>
</dbReference>
<comment type="catalytic activity">
    <reaction evidence="15">
        <text>a 5'-end (N(7)-methyl 5'-triphosphoguanosine)-ribonucleoside in snoRNA + S-adenosyl-L-methionine = a 5'-end (N(2),N(7)-dimethyl 5'-triphosphoguanosine)-ribonucleoside in snoRNA + S-adenosyl-L-homocysteine + H(+)</text>
        <dbReference type="Rhea" id="RHEA:78475"/>
        <dbReference type="Rhea" id="RHEA-COMP:19086"/>
        <dbReference type="Rhea" id="RHEA-COMP:19088"/>
        <dbReference type="ChEBI" id="CHEBI:15378"/>
        <dbReference type="ChEBI" id="CHEBI:57856"/>
        <dbReference type="ChEBI" id="CHEBI:59789"/>
        <dbReference type="ChEBI" id="CHEBI:156461"/>
        <dbReference type="ChEBI" id="CHEBI:172880"/>
    </reaction>
    <physiologicalReaction direction="left-to-right" evidence="15">
        <dbReference type="Rhea" id="RHEA:78476"/>
    </physiologicalReaction>
</comment>
<feature type="non-terminal residue" evidence="25">
    <location>
        <position position="1"/>
    </location>
</feature>
<evidence type="ECO:0000256" key="6">
    <source>
        <dbReference type="ARBA" id="ARBA00022553"/>
    </source>
</evidence>
<evidence type="ECO:0000256" key="5">
    <source>
        <dbReference type="ARBA" id="ARBA00022490"/>
    </source>
</evidence>
<evidence type="ECO:0000256" key="21">
    <source>
        <dbReference type="ARBA" id="ARBA00079339"/>
    </source>
</evidence>
<feature type="compositionally biased region" description="Basic and acidic residues" evidence="23">
    <location>
        <begin position="24"/>
        <end position="37"/>
    </location>
</feature>
<evidence type="ECO:0000256" key="15">
    <source>
        <dbReference type="ARBA" id="ARBA00048740"/>
    </source>
</evidence>
<evidence type="ECO:0000256" key="1">
    <source>
        <dbReference type="ARBA" id="ARBA00004408"/>
    </source>
</evidence>
<evidence type="ECO:0000256" key="7">
    <source>
        <dbReference type="ARBA" id="ARBA00022603"/>
    </source>
</evidence>
<evidence type="ECO:0000256" key="18">
    <source>
        <dbReference type="ARBA" id="ARBA00049790"/>
    </source>
</evidence>
<keyword evidence="5" id="KW-0963">Cytoplasm</keyword>
<evidence type="ECO:0000256" key="8">
    <source>
        <dbReference type="ARBA" id="ARBA00022679"/>
    </source>
</evidence>
<evidence type="ECO:0000313" key="24">
    <source>
        <dbReference type="EMBL" id="JAS07508.1"/>
    </source>
</evidence>
<keyword evidence="8" id="KW-0808">Transferase</keyword>
<evidence type="ECO:0000256" key="2">
    <source>
        <dbReference type="ARBA" id="ARBA00004496"/>
    </source>
</evidence>
<dbReference type="PANTHER" id="PTHR14741:SF32">
    <property type="entry name" value="TRIMETHYLGUANOSINE SYNTHASE"/>
    <property type="match status" value="1"/>
</dbReference>
<sequence length="421" mass="48183">ETFEIKDTNQHLWKTNGNSGTEKVGNDRKPLKRRHDSDMKQNFDQAISAFDLMGFVFNPETKSSSLNGANVVFKKRHIRFHNRGLHLQKRKHQHIFFNDSDEISTNASLDKVESLQKCSNDFSSENSTAVTPEEQNFNSPRNNGILQVKTENEEFSEKDDSSDEDLYLSAEDDVDSASNKRDSKNKIQKFKKKKKKQSKKKLYTESELWPVEFDTNKKLRKFWLKRYSLFSRFDEGIKLDEESWYSVTPEKVSAHIAERSRCDVIIDAFCGAGGNTIQFAFTCERVIAIDIDPKKIDLARHNAKIYGVDDRIEFIVGDFLELAPKLQSDVIFLSPPWGGLDYGRNPTYNLSEIEPIDGAEIYKIASKITDNVVFYLPRHVDVHQLVECAGPGGSVEIEQNFLDRSLIAVTAYFGELVHCVD</sequence>
<keyword evidence="11" id="KW-0804">Transcription</keyword>
<evidence type="ECO:0000256" key="20">
    <source>
        <dbReference type="ARBA" id="ARBA00064494"/>
    </source>
</evidence>
<evidence type="ECO:0000256" key="13">
    <source>
        <dbReference type="ARBA" id="ARBA00025783"/>
    </source>
</evidence>
<protein>
    <recommendedName>
        <fullName evidence="4">Trimethylguanosine synthase</fullName>
    </recommendedName>
    <alternativeName>
        <fullName evidence="18">Cap-specific guanine-N(2) methyltransferase</fullName>
    </alternativeName>
    <alternativeName>
        <fullName evidence="21">Nuclear receptor coactivator 6-interacting protein</fullName>
    </alternativeName>
    <alternativeName>
        <fullName evidence="22">PRIP-interacting protein with methyltransferase motif</fullName>
    </alternativeName>
</protein>
<comment type="subunit">
    <text evidence="20">May form homooligomers. Interacts with CREBBP/CBP, EED/WAIT1, EP300/P300, NCOA6/PRIP, PPARBP/PBP and SMN.</text>
</comment>
<dbReference type="AlphaFoldDB" id="A0A1B6DVI8"/>
<dbReference type="GO" id="GO:0071164">
    <property type="term" value="F:RNA cap trimethylguanosine synthase activity"/>
    <property type="evidence" value="ECO:0007669"/>
    <property type="project" value="TreeGrafter"/>
</dbReference>
<feature type="compositionally biased region" description="Polar residues" evidence="23">
    <location>
        <begin position="10"/>
        <end position="21"/>
    </location>
</feature>
<dbReference type="EMBL" id="GEDC01029790">
    <property type="protein sequence ID" value="JAS07508.1"/>
    <property type="molecule type" value="Transcribed_RNA"/>
</dbReference>
<dbReference type="GO" id="GO:0005730">
    <property type="term" value="C:nucleolus"/>
    <property type="evidence" value="ECO:0007669"/>
    <property type="project" value="UniProtKB-SubCell"/>
</dbReference>
<evidence type="ECO:0000256" key="23">
    <source>
        <dbReference type="SAM" id="MobiDB-lite"/>
    </source>
</evidence>
<dbReference type="GO" id="GO:0005737">
    <property type="term" value="C:cytoplasm"/>
    <property type="evidence" value="ECO:0007669"/>
    <property type="project" value="UniProtKB-SubCell"/>
</dbReference>
<dbReference type="EMBL" id="GEDC01007613">
    <property type="protein sequence ID" value="JAS29685.1"/>
    <property type="molecule type" value="Transcribed_RNA"/>
</dbReference>
<dbReference type="PANTHER" id="PTHR14741">
    <property type="entry name" value="S-ADENOSYLMETHIONINE-DEPENDENT METHYLTRANSFERASE RELATED"/>
    <property type="match status" value="1"/>
</dbReference>
<evidence type="ECO:0000256" key="11">
    <source>
        <dbReference type="ARBA" id="ARBA00023163"/>
    </source>
</evidence>
<keyword evidence="9" id="KW-0949">S-adenosyl-L-methionine</keyword>
<dbReference type="InterPro" id="IPR029063">
    <property type="entry name" value="SAM-dependent_MTases_sf"/>
</dbReference>
<keyword evidence="10" id="KW-0805">Transcription regulation</keyword>
<comment type="catalytic activity">
    <reaction evidence="16">
        <text>a 5'-end (N(2),N(7)-dimethyl 5'-triphosphoguanosine)-ribonucleoside in snRNA + S-adenosyl-L-methionine = a 5'-end (N(2),N(2),N(7)-trimethyl 5'-triphosphoguanosine)-ribonucleoside in snRNA + S-adenosyl-L-homocysteine + H(+)</text>
        <dbReference type="Rhea" id="RHEA:78479"/>
        <dbReference type="Rhea" id="RHEA-COMP:19087"/>
        <dbReference type="Rhea" id="RHEA-COMP:19089"/>
        <dbReference type="ChEBI" id="CHEBI:15378"/>
        <dbReference type="ChEBI" id="CHEBI:57856"/>
        <dbReference type="ChEBI" id="CHEBI:59789"/>
        <dbReference type="ChEBI" id="CHEBI:167623"/>
        <dbReference type="ChEBI" id="CHEBI:172880"/>
    </reaction>
    <physiologicalReaction direction="left-to-right" evidence="16">
        <dbReference type="Rhea" id="RHEA:78480"/>
    </physiologicalReaction>
</comment>
<evidence type="ECO:0000256" key="9">
    <source>
        <dbReference type="ARBA" id="ARBA00022691"/>
    </source>
</evidence>
<evidence type="ECO:0000256" key="4">
    <source>
        <dbReference type="ARBA" id="ARBA00018517"/>
    </source>
</evidence>
<keyword evidence="12" id="KW-0539">Nucleus</keyword>
<comment type="subcellular location">
    <subcellularLocation>
        <location evidence="2">Cytoplasm</location>
    </subcellularLocation>
    <subcellularLocation>
        <location evidence="1">Nucleus</location>
        <location evidence="1">Cajal body</location>
    </subcellularLocation>
    <subcellularLocation>
        <location evidence="3">Nucleus</location>
        <location evidence="3">Nucleolus</location>
    </subcellularLocation>
</comment>
<feature type="region of interest" description="Disordered" evidence="23">
    <location>
        <begin position="171"/>
        <end position="193"/>
    </location>
</feature>
<evidence type="ECO:0000256" key="22">
    <source>
        <dbReference type="ARBA" id="ARBA00081504"/>
    </source>
</evidence>
<dbReference type="CDD" id="cd02440">
    <property type="entry name" value="AdoMet_MTases"/>
    <property type="match status" value="1"/>
</dbReference>
<evidence type="ECO:0000256" key="19">
    <source>
        <dbReference type="ARBA" id="ARBA00057179"/>
    </source>
</evidence>
<reference evidence="25" key="1">
    <citation type="submission" date="2015-12" db="EMBL/GenBank/DDBJ databases">
        <title>De novo transcriptome assembly of four potential Pierce s Disease insect vectors from Arizona vineyards.</title>
        <authorList>
            <person name="Tassone E.E."/>
        </authorList>
    </citation>
    <scope>NUCLEOTIDE SEQUENCE</scope>
</reference>
<feature type="region of interest" description="Disordered" evidence="23">
    <location>
        <begin position="122"/>
        <end position="144"/>
    </location>
</feature>
<feature type="region of interest" description="Disordered" evidence="23">
    <location>
        <begin position="1"/>
        <end position="37"/>
    </location>
</feature>
<proteinExistence type="inferred from homology"/>
<evidence type="ECO:0000256" key="14">
    <source>
        <dbReference type="ARBA" id="ARBA00047418"/>
    </source>
</evidence>
<accession>A0A1B6DVI8</accession>
<dbReference type="Gene3D" id="3.40.50.150">
    <property type="entry name" value="Vaccinia Virus protein VP39"/>
    <property type="match status" value="1"/>
</dbReference>
<evidence type="ECO:0000256" key="12">
    <source>
        <dbReference type="ARBA" id="ARBA00023242"/>
    </source>
</evidence>
<keyword evidence="6" id="KW-0597">Phosphoprotein</keyword>
<dbReference type="InterPro" id="IPR019012">
    <property type="entry name" value="RNA_cap_Gua-N2-MeTrfase"/>
</dbReference>
<evidence type="ECO:0000313" key="25">
    <source>
        <dbReference type="EMBL" id="JAS29685.1"/>
    </source>
</evidence>
<name>A0A1B6DVI8_9HEMI</name>
<comment type="catalytic activity">
    <reaction evidence="17">
        <text>a 5'-end (N(7)-methyl 5'-triphosphoguanosine)-ribonucleoside in snRNA + S-adenosyl-L-methionine = a 5'-end (N(2),N(7)-dimethyl 5'-triphosphoguanosine)-ribonucleoside in snRNA + S-adenosyl-L-homocysteine + H(+)</text>
        <dbReference type="Rhea" id="RHEA:78471"/>
        <dbReference type="Rhea" id="RHEA-COMP:19085"/>
        <dbReference type="Rhea" id="RHEA-COMP:19087"/>
        <dbReference type="ChEBI" id="CHEBI:15378"/>
        <dbReference type="ChEBI" id="CHEBI:57856"/>
        <dbReference type="ChEBI" id="CHEBI:59789"/>
        <dbReference type="ChEBI" id="CHEBI:156461"/>
        <dbReference type="ChEBI" id="CHEBI:172880"/>
    </reaction>
    <physiologicalReaction direction="left-to-right" evidence="17">
        <dbReference type="Rhea" id="RHEA:78472"/>
    </physiologicalReaction>
</comment>
<dbReference type="GO" id="GO:0015030">
    <property type="term" value="C:Cajal body"/>
    <property type="evidence" value="ECO:0007669"/>
    <property type="project" value="UniProtKB-SubCell"/>
</dbReference>
<evidence type="ECO:0000256" key="10">
    <source>
        <dbReference type="ARBA" id="ARBA00023015"/>
    </source>
</evidence>
<organism evidence="25">
    <name type="scientific">Clastoptera arizonana</name>
    <name type="common">Arizona spittle bug</name>
    <dbReference type="NCBI Taxonomy" id="38151"/>
    <lineage>
        <taxon>Eukaryota</taxon>
        <taxon>Metazoa</taxon>
        <taxon>Ecdysozoa</taxon>
        <taxon>Arthropoda</taxon>
        <taxon>Hexapoda</taxon>
        <taxon>Insecta</taxon>
        <taxon>Pterygota</taxon>
        <taxon>Neoptera</taxon>
        <taxon>Paraneoptera</taxon>
        <taxon>Hemiptera</taxon>
        <taxon>Auchenorrhyncha</taxon>
        <taxon>Cercopoidea</taxon>
        <taxon>Clastopteridae</taxon>
        <taxon>Clastoptera</taxon>
    </lineage>
</organism>
<comment type="similarity">
    <text evidence="13">Belongs to the methyltransferase superfamily. Trimethylguanosine synthase family.</text>
</comment>
<comment type="catalytic activity">
    <reaction evidence="14">
        <text>a 5'-end (N(2),N(7)-dimethyl 5'-triphosphoguanosine)-ribonucleoside in snoRNA + S-adenosyl-L-methionine = a 5'-end (N(2),N(2),N(7)-trimethyl 5'-triphosphoguanosine)-ribonucleoside in snoRNA + S-adenosyl-L-homocysteine + H(+)</text>
        <dbReference type="Rhea" id="RHEA:78507"/>
        <dbReference type="Rhea" id="RHEA-COMP:19088"/>
        <dbReference type="Rhea" id="RHEA-COMP:19090"/>
        <dbReference type="ChEBI" id="CHEBI:15378"/>
        <dbReference type="ChEBI" id="CHEBI:57856"/>
        <dbReference type="ChEBI" id="CHEBI:59789"/>
        <dbReference type="ChEBI" id="CHEBI:167623"/>
        <dbReference type="ChEBI" id="CHEBI:172880"/>
    </reaction>
    <physiologicalReaction direction="left-to-right" evidence="14">
        <dbReference type="Rhea" id="RHEA:78508"/>
    </physiologicalReaction>
</comment>
<evidence type="ECO:0000256" key="3">
    <source>
        <dbReference type="ARBA" id="ARBA00004604"/>
    </source>
</evidence>
<keyword evidence="7" id="KW-0489">Methyltransferase</keyword>
<gene>
    <name evidence="25" type="ORF">g.37385</name>
    <name evidence="24" type="ORF">g.37386</name>
</gene>
<dbReference type="SUPFAM" id="SSF53335">
    <property type="entry name" value="S-adenosyl-L-methionine-dependent methyltransferases"/>
    <property type="match status" value="1"/>
</dbReference>
<evidence type="ECO:0000256" key="16">
    <source>
        <dbReference type="ARBA" id="ARBA00048763"/>
    </source>
</evidence>
<comment type="function">
    <text evidence="19">Catalyzes the 2 serial methylation steps for the conversion of the 7-monomethylguanosine (m(7)G) caps of snRNAs and snoRNAs to a 2,2,7-trimethylguanosine (m(2,2,7)G) cap structure. The enzyme is specific for guanine, and N7 methylation must precede N2 methylation. Hypermethylation of the m7G cap of U snRNAs leads to their concentration in nuclear foci, their colocalization with coilin and the formation of canonical Cajal bodies (CBs). Plays a role in transcriptional regulation.</text>
</comment>
<dbReference type="FunFam" id="3.40.50.150:FF:000066">
    <property type="entry name" value="Trimethylguanosine synthase 1"/>
    <property type="match status" value="1"/>
</dbReference>
<evidence type="ECO:0000256" key="17">
    <source>
        <dbReference type="ARBA" id="ARBA00049075"/>
    </source>
</evidence>